<keyword evidence="10" id="KW-0472">Membrane</keyword>
<evidence type="ECO:0000256" key="5">
    <source>
        <dbReference type="ARBA" id="ARBA00022679"/>
    </source>
</evidence>
<reference evidence="15" key="2">
    <citation type="submission" date="2021-09" db="EMBL/GenBank/DDBJ databases">
        <authorList>
            <person name="Jia N."/>
            <person name="Wang J."/>
            <person name="Shi W."/>
            <person name="Du L."/>
            <person name="Sun Y."/>
            <person name="Zhan W."/>
            <person name="Jiang J."/>
            <person name="Wang Q."/>
            <person name="Zhang B."/>
            <person name="Ji P."/>
            <person name="Sakyi L.B."/>
            <person name="Cui X."/>
            <person name="Yuan T."/>
            <person name="Jiang B."/>
            <person name="Yang W."/>
            <person name="Lam T.T.-Y."/>
            <person name="Chang Q."/>
            <person name="Ding S."/>
            <person name="Wang X."/>
            <person name="Zhu J."/>
            <person name="Ruan X."/>
            <person name="Zhao L."/>
            <person name="Wei J."/>
            <person name="Que T."/>
            <person name="Du C."/>
            <person name="Cheng J."/>
            <person name="Dai P."/>
            <person name="Han X."/>
            <person name="Huang E."/>
            <person name="Gao Y."/>
            <person name="Liu J."/>
            <person name="Shao H."/>
            <person name="Ye R."/>
            <person name="Li L."/>
            <person name="Wei W."/>
            <person name="Wang X."/>
            <person name="Wang C."/>
            <person name="Huo Q."/>
            <person name="Li W."/>
            <person name="Guo W."/>
            <person name="Chen H."/>
            <person name="Chen S."/>
            <person name="Zhou L."/>
            <person name="Zhou L."/>
            <person name="Ni X."/>
            <person name="Tian J."/>
            <person name="Zhou Y."/>
            <person name="Sheng Y."/>
            <person name="Liu T."/>
            <person name="Pan Y."/>
            <person name="Xia L."/>
            <person name="Li J."/>
            <person name="Zhao F."/>
            <person name="Cao W."/>
        </authorList>
    </citation>
    <scope>NUCLEOTIDE SEQUENCE</scope>
    <source>
        <strain evidence="15">Rsan-2018</strain>
        <tissue evidence="15">Larvae</tissue>
    </source>
</reference>
<comment type="caution">
    <text evidence="15">The sequence shown here is derived from an EMBL/GenBank/DDBJ whole genome shotgun (WGS) entry which is preliminary data.</text>
</comment>
<proteinExistence type="inferred from homology"/>
<dbReference type="VEuPathDB" id="VectorBase:RSAN_026230"/>
<dbReference type="GO" id="GO:0008417">
    <property type="term" value="F:fucosyltransferase activity"/>
    <property type="evidence" value="ECO:0007669"/>
    <property type="project" value="InterPro"/>
</dbReference>
<dbReference type="Pfam" id="PF17039">
    <property type="entry name" value="Glyco_tran_10_N"/>
    <property type="match status" value="1"/>
</dbReference>
<dbReference type="SUPFAM" id="SSF53756">
    <property type="entry name" value="UDP-Glycosyltransferase/glycogen phosphorylase"/>
    <property type="match status" value="1"/>
</dbReference>
<dbReference type="EC" id="2.4.1.-" evidence="12"/>
<evidence type="ECO:0000259" key="13">
    <source>
        <dbReference type="Pfam" id="PF00852"/>
    </source>
</evidence>
<keyword evidence="9 12" id="KW-0333">Golgi apparatus</keyword>
<dbReference type="Pfam" id="PF00852">
    <property type="entry name" value="Glyco_transf_10"/>
    <property type="match status" value="1"/>
</dbReference>
<evidence type="ECO:0000256" key="11">
    <source>
        <dbReference type="ARBA" id="ARBA00023180"/>
    </source>
</evidence>
<dbReference type="FunFam" id="3.40.50.11660:FF:000004">
    <property type="entry name" value="Glycoprotein 3-alpha-L-fucosyltransferase A"/>
    <property type="match status" value="1"/>
</dbReference>
<dbReference type="Gene3D" id="3.40.50.11660">
    <property type="entry name" value="Glycosyl transferase family 10, C-terminal domain"/>
    <property type="match status" value="1"/>
</dbReference>
<comment type="pathway">
    <text evidence="2">Protein modification; protein glycosylation.</text>
</comment>
<dbReference type="OMA" id="YWNMEPP"/>
<evidence type="ECO:0000259" key="14">
    <source>
        <dbReference type="Pfam" id="PF17039"/>
    </source>
</evidence>
<evidence type="ECO:0000313" key="16">
    <source>
        <dbReference type="Proteomes" id="UP000821837"/>
    </source>
</evidence>
<feature type="domain" description="Fucosyltransferase N-terminal" evidence="14">
    <location>
        <begin position="39"/>
        <end position="145"/>
    </location>
</feature>
<evidence type="ECO:0000256" key="2">
    <source>
        <dbReference type="ARBA" id="ARBA00004922"/>
    </source>
</evidence>
<comment type="similarity">
    <text evidence="3 12">Belongs to the glycosyltransferase 10 family.</text>
</comment>
<keyword evidence="6 12" id="KW-0812">Transmembrane</keyword>
<evidence type="ECO:0000313" key="15">
    <source>
        <dbReference type="EMBL" id="KAH7935523.1"/>
    </source>
</evidence>
<feature type="domain" description="Fucosyltransferase C-terminal" evidence="13">
    <location>
        <begin position="171"/>
        <end position="341"/>
    </location>
</feature>
<dbReference type="EMBL" id="JABSTV010001255">
    <property type="protein sequence ID" value="KAH7935523.1"/>
    <property type="molecule type" value="Genomic_DNA"/>
</dbReference>
<dbReference type="InterPro" id="IPR055270">
    <property type="entry name" value="Glyco_tran_10_C"/>
</dbReference>
<gene>
    <name evidence="15" type="ORF">HPB52_009512</name>
</gene>
<dbReference type="PANTHER" id="PTHR48438">
    <property type="entry name" value="ALPHA-(1,3)-FUCOSYLTRANSFERASE C-RELATED"/>
    <property type="match status" value="1"/>
</dbReference>
<organism evidence="15 16">
    <name type="scientific">Rhipicephalus sanguineus</name>
    <name type="common">Brown dog tick</name>
    <name type="synonym">Ixodes sanguineus</name>
    <dbReference type="NCBI Taxonomy" id="34632"/>
    <lineage>
        <taxon>Eukaryota</taxon>
        <taxon>Metazoa</taxon>
        <taxon>Ecdysozoa</taxon>
        <taxon>Arthropoda</taxon>
        <taxon>Chelicerata</taxon>
        <taxon>Arachnida</taxon>
        <taxon>Acari</taxon>
        <taxon>Parasitiformes</taxon>
        <taxon>Ixodida</taxon>
        <taxon>Ixodoidea</taxon>
        <taxon>Ixodidae</taxon>
        <taxon>Rhipicephalinae</taxon>
        <taxon>Rhipicephalus</taxon>
        <taxon>Rhipicephalus</taxon>
    </lineage>
</organism>
<dbReference type="GO" id="GO:0032580">
    <property type="term" value="C:Golgi cisterna membrane"/>
    <property type="evidence" value="ECO:0007669"/>
    <property type="project" value="UniProtKB-SubCell"/>
</dbReference>
<evidence type="ECO:0000256" key="3">
    <source>
        <dbReference type="ARBA" id="ARBA00008919"/>
    </source>
</evidence>
<comment type="subcellular location">
    <subcellularLocation>
        <location evidence="1 12">Golgi apparatus</location>
        <location evidence="1 12">Golgi stack membrane</location>
        <topology evidence="1 12">Single-pass type II membrane protein</topology>
    </subcellularLocation>
</comment>
<dbReference type="InterPro" id="IPR031481">
    <property type="entry name" value="Glyco_tran_10_N"/>
</dbReference>
<evidence type="ECO:0000256" key="4">
    <source>
        <dbReference type="ARBA" id="ARBA00022676"/>
    </source>
</evidence>
<evidence type="ECO:0000256" key="10">
    <source>
        <dbReference type="ARBA" id="ARBA00023136"/>
    </source>
</evidence>
<keyword evidence="7" id="KW-0735">Signal-anchor</keyword>
<dbReference type="InterPro" id="IPR001503">
    <property type="entry name" value="Glyco_trans_10"/>
</dbReference>
<accession>A0A9D4SMN3</accession>
<dbReference type="OrthoDB" id="427096at2759"/>
<dbReference type="PANTHER" id="PTHR48438:SF1">
    <property type="entry name" value="ALPHA-(1,3)-FUCOSYLTRANSFERASE C-RELATED"/>
    <property type="match status" value="1"/>
</dbReference>
<evidence type="ECO:0000256" key="6">
    <source>
        <dbReference type="ARBA" id="ARBA00022692"/>
    </source>
</evidence>
<evidence type="ECO:0000256" key="1">
    <source>
        <dbReference type="ARBA" id="ARBA00004447"/>
    </source>
</evidence>
<keyword evidence="16" id="KW-1185">Reference proteome</keyword>
<evidence type="ECO:0000256" key="12">
    <source>
        <dbReference type="RuleBase" id="RU003832"/>
    </source>
</evidence>
<keyword evidence="5 12" id="KW-0808">Transferase</keyword>
<dbReference type="Proteomes" id="UP000821837">
    <property type="component" value="Unassembled WGS sequence"/>
</dbReference>
<evidence type="ECO:0000256" key="8">
    <source>
        <dbReference type="ARBA" id="ARBA00022989"/>
    </source>
</evidence>
<keyword evidence="8" id="KW-1133">Transmembrane helix</keyword>
<evidence type="ECO:0000256" key="7">
    <source>
        <dbReference type="ARBA" id="ARBA00022968"/>
    </source>
</evidence>
<dbReference type="InterPro" id="IPR038577">
    <property type="entry name" value="GT10-like_C_sf"/>
</dbReference>
<protein>
    <recommendedName>
        <fullName evidence="12">Fucosyltransferase</fullName>
        <ecNumber evidence="12">2.4.1.-</ecNumber>
    </recommendedName>
</protein>
<sequence>MVLLLLLHQYNVDHKKYQSLAPATPGRTGNVNTTGIRLLFWTKAHGLWYHPLTKSARGLVLLDGCKVPCFVTRDRSLLKSADVVVFHDKDADASDLPSYRSERQRWVYWNMEPPPNSRRDRMVRLRGVFNWTYTYRHDSDVPHPYFFCVNQSVQDVTTSPKPQSTPSVRTKRPKLLAWVASRCHSASHREVLVSELRKHVDIDVYGRCGDLKCVDDPCQARFGDTYYFYLALENSLCREYVTEKFYDALRHGMVPVVLGSYASALAPPDSYVDAFRFPTPRHLVSYLKAVAANTTLYERYFAWKRTHAIVKNRFDDHCALCQALHKARPGERKQYADIVQWWHGGNGPMCVHRSNGAAR</sequence>
<keyword evidence="4 12" id="KW-0328">Glycosyltransferase</keyword>
<keyword evidence="11" id="KW-0325">Glycoprotein</keyword>
<evidence type="ECO:0000256" key="9">
    <source>
        <dbReference type="ARBA" id="ARBA00023034"/>
    </source>
</evidence>
<dbReference type="AlphaFoldDB" id="A0A9D4SMN3"/>
<reference evidence="15" key="1">
    <citation type="journal article" date="2020" name="Cell">
        <title>Large-Scale Comparative Analyses of Tick Genomes Elucidate Their Genetic Diversity and Vector Capacities.</title>
        <authorList>
            <consortium name="Tick Genome and Microbiome Consortium (TIGMIC)"/>
            <person name="Jia N."/>
            <person name="Wang J."/>
            <person name="Shi W."/>
            <person name="Du L."/>
            <person name="Sun Y."/>
            <person name="Zhan W."/>
            <person name="Jiang J.F."/>
            <person name="Wang Q."/>
            <person name="Zhang B."/>
            <person name="Ji P."/>
            <person name="Bell-Sakyi L."/>
            <person name="Cui X.M."/>
            <person name="Yuan T.T."/>
            <person name="Jiang B.G."/>
            <person name="Yang W.F."/>
            <person name="Lam T.T."/>
            <person name="Chang Q.C."/>
            <person name="Ding S.J."/>
            <person name="Wang X.J."/>
            <person name="Zhu J.G."/>
            <person name="Ruan X.D."/>
            <person name="Zhao L."/>
            <person name="Wei J.T."/>
            <person name="Ye R.Z."/>
            <person name="Que T.C."/>
            <person name="Du C.H."/>
            <person name="Zhou Y.H."/>
            <person name="Cheng J.X."/>
            <person name="Dai P.F."/>
            <person name="Guo W.B."/>
            <person name="Han X.H."/>
            <person name="Huang E.J."/>
            <person name="Li L.F."/>
            <person name="Wei W."/>
            <person name="Gao Y.C."/>
            <person name="Liu J.Z."/>
            <person name="Shao H.Z."/>
            <person name="Wang X."/>
            <person name="Wang C.C."/>
            <person name="Yang T.C."/>
            <person name="Huo Q.B."/>
            <person name="Li W."/>
            <person name="Chen H.Y."/>
            <person name="Chen S.E."/>
            <person name="Zhou L.G."/>
            <person name="Ni X.B."/>
            <person name="Tian J.H."/>
            <person name="Sheng Y."/>
            <person name="Liu T."/>
            <person name="Pan Y.S."/>
            <person name="Xia L.Y."/>
            <person name="Li J."/>
            <person name="Zhao F."/>
            <person name="Cao W.C."/>
        </authorList>
    </citation>
    <scope>NUCLEOTIDE SEQUENCE</scope>
    <source>
        <strain evidence="15">Rsan-2018</strain>
    </source>
</reference>
<name>A0A9D4SMN3_RHISA</name>